<evidence type="ECO:0000313" key="4">
    <source>
        <dbReference type="Proteomes" id="UP000772812"/>
    </source>
</evidence>
<proteinExistence type="inferred from homology"/>
<dbReference type="Pfam" id="PF03938">
    <property type="entry name" value="OmpH"/>
    <property type="match status" value="1"/>
</dbReference>
<dbReference type="Proteomes" id="UP000772812">
    <property type="component" value="Unassembled WGS sequence"/>
</dbReference>
<sequence length="143" mass="16467">MLRIFYSLTALLFAISFSFASEKIVFIDIQKIVTSSKAGISAQAELEAQAKRFKEEIEKKQKAGESPSQIQAFAEEKQRELMEKRQKVAQKFMKTLQKAITEYSKSKGYKLVLDKNSLLYGKPELDVTDDFLKFFDEKYSTVK</sequence>
<comment type="caution">
    <text evidence="3">The sequence shown here is derived from an EMBL/GenBank/DDBJ whole genome shotgun (WGS) entry which is preliminary data.</text>
</comment>
<dbReference type="SMART" id="SM00935">
    <property type="entry name" value="OmpH"/>
    <property type="match status" value="1"/>
</dbReference>
<gene>
    <name evidence="3" type="ORF">GWK41_04985</name>
</gene>
<evidence type="ECO:0000313" key="3">
    <source>
        <dbReference type="EMBL" id="MBK3332415.1"/>
    </source>
</evidence>
<dbReference type="EMBL" id="JAACYA010000001">
    <property type="protein sequence ID" value="MBK3332415.1"/>
    <property type="molecule type" value="Genomic_DNA"/>
</dbReference>
<protein>
    <submittedName>
        <fullName evidence="3">OmpH family outer membrane protein</fullName>
    </submittedName>
</protein>
<accession>A0ABS1GHT8</accession>
<keyword evidence="2" id="KW-0732">Signal</keyword>
<name>A0ABS1GHT8_9AQUI</name>
<organism evidence="3 4">
    <name type="scientific">Persephonella atlantica</name>
    <dbReference type="NCBI Taxonomy" id="2699429"/>
    <lineage>
        <taxon>Bacteria</taxon>
        <taxon>Pseudomonadati</taxon>
        <taxon>Aquificota</taxon>
        <taxon>Aquificia</taxon>
        <taxon>Aquificales</taxon>
        <taxon>Hydrogenothermaceae</taxon>
        <taxon>Persephonella</taxon>
    </lineage>
</organism>
<evidence type="ECO:0000256" key="2">
    <source>
        <dbReference type="ARBA" id="ARBA00022729"/>
    </source>
</evidence>
<dbReference type="PANTHER" id="PTHR35089">
    <property type="entry name" value="CHAPERONE PROTEIN SKP"/>
    <property type="match status" value="1"/>
</dbReference>
<dbReference type="Gene3D" id="3.30.910.20">
    <property type="entry name" value="Skp domain"/>
    <property type="match status" value="2"/>
</dbReference>
<comment type="similarity">
    <text evidence="1">Belongs to the Skp family.</text>
</comment>
<dbReference type="RefSeq" id="WP_200673784.1">
    <property type="nucleotide sequence ID" value="NZ_JAACYA010000001.1"/>
</dbReference>
<dbReference type="PANTHER" id="PTHR35089:SF1">
    <property type="entry name" value="CHAPERONE PROTEIN SKP"/>
    <property type="match status" value="1"/>
</dbReference>
<keyword evidence="4" id="KW-1185">Reference proteome</keyword>
<dbReference type="InterPro" id="IPR005632">
    <property type="entry name" value="Chaperone_Skp"/>
</dbReference>
<dbReference type="SUPFAM" id="SSF111384">
    <property type="entry name" value="OmpH-like"/>
    <property type="match status" value="1"/>
</dbReference>
<dbReference type="InterPro" id="IPR024930">
    <property type="entry name" value="Skp_dom_sf"/>
</dbReference>
<evidence type="ECO:0000256" key="1">
    <source>
        <dbReference type="ARBA" id="ARBA00009091"/>
    </source>
</evidence>
<reference evidence="3 4" key="1">
    <citation type="journal article" date="2021" name="Syst. Appl. Microbiol.">
        <title>Persephonella atlantica sp. nov.: How to adapt to physico-chemical gradients in high temperature hydrothermal habitats.</title>
        <authorList>
            <person name="Francois D.X."/>
            <person name="Godfroy A."/>
            <person name="Mathien C."/>
            <person name="Aube J."/>
            <person name="Cathalot C."/>
            <person name="Lesongeur F."/>
            <person name="L'Haridon S."/>
            <person name="Philippon X."/>
            <person name="Roussel E.G."/>
        </authorList>
    </citation>
    <scope>NUCLEOTIDE SEQUENCE [LARGE SCALE GENOMIC DNA]</scope>
    <source>
        <strain evidence="3 4">MO1340</strain>
    </source>
</reference>